<dbReference type="eggNOG" id="ENOG502QTK0">
    <property type="taxonomic scope" value="Eukaryota"/>
</dbReference>
<dbReference type="GO" id="GO:0004175">
    <property type="term" value="F:endopeptidase activity"/>
    <property type="evidence" value="ECO:0007669"/>
    <property type="project" value="UniProtKB-ARBA"/>
</dbReference>
<organism evidence="4 5">
    <name type="scientific">Morus notabilis</name>
    <dbReference type="NCBI Taxonomy" id="981085"/>
    <lineage>
        <taxon>Eukaryota</taxon>
        <taxon>Viridiplantae</taxon>
        <taxon>Streptophyta</taxon>
        <taxon>Embryophyta</taxon>
        <taxon>Tracheophyta</taxon>
        <taxon>Spermatophyta</taxon>
        <taxon>Magnoliopsida</taxon>
        <taxon>eudicotyledons</taxon>
        <taxon>Gunneridae</taxon>
        <taxon>Pentapetalae</taxon>
        <taxon>rosids</taxon>
        <taxon>fabids</taxon>
        <taxon>Rosales</taxon>
        <taxon>Moraceae</taxon>
        <taxon>Moreae</taxon>
        <taxon>Morus</taxon>
    </lineage>
</organism>
<keyword evidence="5" id="KW-1185">Reference proteome</keyword>
<evidence type="ECO:0000259" key="3">
    <source>
        <dbReference type="Pfam" id="PF02517"/>
    </source>
</evidence>
<feature type="transmembrane region" description="Helical" evidence="2">
    <location>
        <begin position="293"/>
        <end position="314"/>
    </location>
</feature>
<evidence type="ECO:0000313" key="4">
    <source>
        <dbReference type="EMBL" id="EXB79638.1"/>
    </source>
</evidence>
<accession>W9RAJ8</accession>
<protein>
    <submittedName>
        <fullName evidence="4">Clathrin light chain 1</fullName>
    </submittedName>
</protein>
<feature type="domain" description="CAAX prenyl protease 2/Lysostaphin resistance protein A-like" evidence="3">
    <location>
        <begin position="341"/>
        <end position="427"/>
    </location>
</feature>
<gene>
    <name evidence="4" type="ORF">L484_011578</name>
</gene>
<evidence type="ECO:0000256" key="2">
    <source>
        <dbReference type="SAM" id="Phobius"/>
    </source>
</evidence>
<dbReference type="STRING" id="981085.W9RAJ8"/>
<feature type="region of interest" description="Disordered" evidence="1">
    <location>
        <begin position="1"/>
        <end position="109"/>
    </location>
</feature>
<dbReference type="AlphaFoldDB" id="W9RAJ8"/>
<dbReference type="Proteomes" id="UP000030645">
    <property type="component" value="Unassembled WGS sequence"/>
</dbReference>
<proteinExistence type="predicted"/>
<sequence length="435" mass="47739">MASFDSFRHDGDDQTHLHDDPAAGGPFDDDSYAAYSEFSSSEPLPQDDAVADHGYGFGMPSPSPDFSSPFESAVLEPNGNGKSYEEDVGDDDDGGIFASDEPILPPPEDMREEGFALREWRREKLSENVTSQLELKTQIRKVNEAYTINEPLKLNSILSSSFLLHLSNTSSNLSSSASLKCFCTKDENTHQVSSQSFSALAEDNIPWDSGDVWTTTAFYMFSLHIPLSFGWMSVAAQILQQPNLDPQTEAIALLIAQIIEVVASFLLLQFTAKPPYKFTNFFGGYKSSAERNYLLASAIGFGFLLALVFFTSVLVDGVIEPKMVNNPVLKEILVSSNISKAACVLVYCVVTPLLEENVYRGFLLRSLSSTMKWQQAVLVSSAIFSAAHLSGENFLQLFIIGCILGCSYCWTGNLCSSFLIHSLYNALTLAITLLS</sequence>
<feature type="compositionally biased region" description="Basic and acidic residues" evidence="1">
    <location>
        <begin position="1"/>
        <end position="21"/>
    </location>
</feature>
<keyword evidence="2" id="KW-1133">Transmembrane helix</keyword>
<keyword evidence="2" id="KW-0472">Membrane</keyword>
<feature type="transmembrane region" description="Helical" evidence="2">
    <location>
        <begin position="217"/>
        <end position="239"/>
    </location>
</feature>
<feature type="transmembrane region" description="Helical" evidence="2">
    <location>
        <begin position="251"/>
        <end position="272"/>
    </location>
</feature>
<keyword evidence="2" id="KW-0812">Transmembrane</keyword>
<feature type="transmembrane region" description="Helical" evidence="2">
    <location>
        <begin position="397"/>
        <end position="420"/>
    </location>
</feature>
<dbReference type="EMBL" id="KE344789">
    <property type="protein sequence ID" value="EXB79638.1"/>
    <property type="molecule type" value="Genomic_DNA"/>
</dbReference>
<dbReference type="InterPro" id="IPR003675">
    <property type="entry name" value="Rce1/LyrA-like_dom"/>
</dbReference>
<dbReference type="PANTHER" id="PTHR43592:SF4">
    <property type="entry name" value="CAAX AMINO TERMINAL PROTEASE FAMILY PROTEIN"/>
    <property type="match status" value="1"/>
</dbReference>
<reference evidence="5" key="1">
    <citation type="submission" date="2013-01" db="EMBL/GenBank/DDBJ databases">
        <title>Draft Genome Sequence of a Mulberry Tree, Morus notabilis C.K. Schneid.</title>
        <authorList>
            <person name="He N."/>
            <person name="Zhao S."/>
        </authorList>
    </citation>
    <scope>NUCLEOTIDE SEQUENCE</scope>
</reference>
<dbReference type="Pfam" id="PF02517">
    <property type="entry name" value="Rce1-like"/>
    <property type="match status" value="1"/>
</dbReference>
<dbReference type="PANTHER" id="PTHR43592">
    <property type="entry name" value="CAAX AMINO TERMINAL PROTEASE"/>
    <property type="match status" value="1"/>
</dbReference>
<evidence type="ECO:0000313" key="5">
    <source>
        <dbReference type="Proteomes" id="UP000030645"/>
    </source>
</evidence>
<name>W9RAJ8_9ROSA</name>
<dbReference type="GO" id="GO:0080120">
    <property type="term" value="P:CAAX-box protein maturation"/>
    <property type="evidence" value="ECO:0007669"/>
    <property type="project" value="UniProtKB-ARBA"/>
</dbReference>
<evidence type="ECO:0000256" key="1">
    <source>
        <dbReference type="SAM" id="MobiDB-lite"/>
    </source>
</evidence>
<feature type="compositionally biased region" description="Low complexity" evidence="1">
    <location>
        <begin position="22"/>
        <end position="42"/>
    </location>
</feature>